<evidence type="ECO:0000256" key="1">
    <source>
        <dbReference type="ARBA" id="ARBA00001968"/>
    </source>
</evidence>
<evidence type="ECO:0000313" key="4">
    <source>
        <dbReference type="EMBL" id="KNZ57232.1"/>
    </source>
</evidence>
<comment type="caution">
    <text evidence="4">The sequence shown here is derived from an EMBL/GenBank/DDBJ whole genome shotgun (WGS) entry which is preliminary data.</text>
</comment>
<feature type="domain" description="DDE Tnp4" evidence="3">
    <location>
        <begin position="41"/>
        <end position="100"/>
    </location>
</feature>
<accession>A0A0L6V9J0</accession>
<dbReference type="EMBL" id="LAVV01007064">
    <property type="protein sequence ID" value="KNZ57232.1"/>
    <property type="molecule type" value="Genomic_DNA"/>
</dbReference>
<protein>
    <recommendedName>
        <fullName evidence="3">DDE Tnp4 domain-containing protein</fullName>
    </recommendedName>
</protein>
<keyword evidence="5" id="KW-1185">Reference proteome</keyword>
<evidence type="ECO:0000313" key="5">
    <source>
        <dbReference type="Proteomes" id="UP000037035"/>
    </source>
</evidence>
<gene>
    <name evidence="4" type="ORF">VP01_2204g4</name>
</gene>
<name>A0A0L6V9J0_9BASI</name>
<comment type="cofactor">
    <cofactor evidence="1">
        <name>a divalent metal cation</name>
        <dbReference type="ChEBI" id="CHEBI:60240"/>
    </cofactor>
</comment>
<dbReference type="GO" id="GO:0046872">
    <property type="term" value="F:metal ion binding"/>
    <property type="evidence" value="ECO:0007669"/>
    <property type="project" value="UniProtKB-KW"/>
</dbReference>
<evidence type="ECO:0000256" key="2">
    <source>
        <dbReference type="ARBA" id="ARBA00022723"/>
    </source>
</evidence>
<evidence type="ECO:0000259" key="3">
    <source>
        <dbReference type="Pfam" id="PF13359"/>
    </source>
</evidence>
<keyword evidence="2" id="KW-0479">Metal-binding</keyword>
<dbReference type="Proteomes" id="UP000037035">
    <property type="component" value="Unassembled WGS sequence"/>
</dbReference>
<dbReference type="InterPro" id="IPR027806">
    <property type="entry name" value="HARBI1_dom"/>
</dbReference>
<organism evidence="4 5">
    <name type="scientific">Puccinia sorghi</name>
    <dbReference type="NCBI Taxonomy" id="27349"/>
    <lineage>
        <taxon>Eukaryota</taxon>
        <taxon>Fungi</taxon>
        <taxon>Dikarya</taxon>
        <taxon>Basidiomycota</taxon>
        <taxon>Pucciniomycotina</taxon>
        <taxon>Pucciniomycetes</taxon>
        <taxon>Pucciniales</taxon>
        <taxon>Pucciniaceae</taxon>
        <taxon>Puccinia</taxon>
    </lineage>
</organism>
<dbReference type="VEuPathDB" id="FungiDB:VP01_2204g4"/>
<reference evidence="4 5" key="1">
    <citation type="submission" date="2015-08" db="EMBL/GenBank/DDBJ databases">
        <title>Next Generation Sequencing and Analysis of the Genome of Puccinia sorghi L Schw, the Causal Agent of Maize Common Rust.</title>
        <authorList>
            <person name="Rochi L."/>
            <person name="Burguener G."/>
            <person name="Darino M."/>
            <person name="Turjanski A."/>
            <person name="Kreff E."/>
            <person name="Dieguez M.J."/>
            <person name="Sacco F."/>
        </authorList>
    </citation>
    <scope>NUCLEOTIDE SEQUENCE [LARGE SCALE GENOMIC DNA]</scope>
    <source>
        <strain evidence="4 5">RO10H11247</strain>
    </source>
</reference>
<dbReference type="AlphaFoldDB" id="A0A0L6V9J0"/>
<sequence length="144" mass="16280">MYGLATLIVCNKEKQIIYYLTGWPGCRTLFSPGQYLLADSPTESNLRFNQYLASLRVCNKHCIGILKGRFQLLRGLRLELTSVKSMGRITQWVGACLILHKYILHDKPPSIFMADEDHSPSFIPDQLPCRGTNSAGNNLCEKVF</sequence>
<dbReference type="OrthoDB" id="2649667at2759"/>
<proteinExistence type="predicted"/>
<dbReference type="Pfam" id="PF13359">
    <property type="entry name" value="DDE_Tnp_4"/>
    <property type="match status" value="1"/>
</dbReference>